<dbReference type="Pfam" id="PF02332">
    <property type="entry name" value="Phenol_Hydrox"/>
    <property type="match status" value="1"/>
</dbReference>
<organism evidence="3 4">
    <name type="scientific">Pandoraea terrae</name>
    <dbReference type="NCBI Taxonomy" id="1537710"/>
    <lineage>
        <taxon>Bacteria</taxon>
        <taxon>Pseudomonadati</taxon>
        <taxon>Pseudomonadota</taxon>
        <taxon>Betaproteobacteria</taxon>
        <taxon>Burkholderiales</taxon>
        <taxon>Burkholderiaceae</taxon>
        <taxon>Pandoraea</taxon>
    </lineage>
</organism>
<name>A0A5E4XWJ7_9BURK</name>
<dbReference type="InterPro" id="IPR009078">
    <property type="entry name" value="Ferritin-like_SF"/>
</dbReference>
<dbReference type="AlphaFoldDB" id="A0A5E4XWJ7"/>
<keyword evidence="4" id="KW-1185">Reference proteome</keyword>
<evidence type="ECO:0000313" key="3">
    <source>
        <dbReference type="EMBL" id="VVE40861.1"/>
    </source>
</evidence>
<dbReference type="RefSeq" id="WP_150698856.1">
    <property type="nucleotide sequence ID" value="NZ_CABPRZ010000020.1"/>
</dbReference>
<dbReference type="OrthoDB" id="8521924at2"/>
<dbReference type="SUPFAM" id="SSF47240">
    <property type="entry name" value="Ferritin-like"/>
    <property type="match status" value="1"/>
</dbReference>
<dbReference type="InterPro" id="IPR012348">
    <property type="entry name" value="RNR-like"/>
</dbReference>
<evidence type="ECO:0000256" key="2">
    <source>
        <dbReference type="ARBA" id="ARBA00023033"/>
    </source>
</evidence>
<protein>
    <submittedName>
        <fullName evidence="3">Toluene monooxygenase</fullName>
    </submittedName>
</protein>
<proteinExistence type="predicted"/>
<keyword evidence="1" id="KW-0560">Oxidoreductase</keyword>
<accession>A0A5E4XWJ7</accession>
<dbReference type="InterPro" id="IPR003430">
    <property type="entry name" value="Phenol_Hydrox"/>
</dbReference>
<dbReference type="Gene3D" id="1.10.620.20">
    <property type="entry name" value="Ribonucleotide Reductase, subunit A"/>
    <property type="match status" value="1"/>
</dbReference>
<evidence type="ECO:0000256" key="1">
    <source>
        <dbReference type="ARBA" id="ARBA00023002"/>
    </source>
</evidence>
<dbReference type="CDD" id="cd01057">
    <property type="entry name" value="AAMH_A"/>
    <property type="match status" value="1"/>
</dbReference>
<dbReference type="EMBL" id="CABPRZ010000020">
    <property type="protein sequence ID" value="VVE40861.1"/>
    <property type="molecule type" value="Genomic_DNA"/>
</dbReference>
<dbReference type="GO" id="GO:0004497">
    <property type="term" value="F:monooxygenase activity"/>
    <property type="evidence" value="ECO:0007669"/>
    <property type="project" value="UniProtKB-KW"/>
</dbReference>
<keyword evidence="2 3" id="KW-0503">Monooxygenase</keyword>
<reference evidence="3 4" key="1">
    <citation type="submission" date="2019-08" db="EMBL/GenBank/DDBJ databases">
        <authorList>
            <person name="Peeters C."/>
        </authorList>
    </citation>
    <scope>NUCLEOTIDE SEQUENCE [LARGE SCALE GENOMIC DNA]</scope>
    <source>
        <strain evidence="3 4">LMG 30175</strain>
    </source>
</reference>
<dbReference type="Proteomes" id="UP000414233">
    <property type="component" value="Unassembled WGS sequence"/>
</dbReference>
<evidence type="ECO:0000313" key="4">
    <source>
        <dbReference type="Proteomes" id="UP000414233"/>
    </source>
</evidence>
<sequence>MADTLTLNKITSQKGISIGEAAKRIADLGWQPSYVQEAMTFPTDYKISKAPRDPMKQVLRSYFPMQEEKDNRVYGALDAALRGDMFRNVEARWVEWMKLFLAIIPFPEISAARSMSMLGRLAPGEELRTGFTMQMVDEFRHSTIQMNLKKWYMENYIDPAGFDITEAAFGKCYATTIGRQFGEGFLTGDALTAANIYLQVVAETGFTNTLFVAMPSEAARNGDYALPTVFLSVQSDESRHIGNGHSLLMSVINDPDNHLLLERDIRYAFWQNHAIVDAAIGTIIEYGTTDRSKSKESYAELWHRWIYEDYYRTYMLPLEKYGIKIHHDDVSAAWDRLVKKNYVHKVAQFFAVGWPVNFWRIEAQTEKDFEWFEHKYPGWYAEFGDFWKWYAKKSVPGETNILFDQENGYVYPHRCWSCMVPCLIREDFVTDEVDGQLYTYCSDLCRWTHKVAFAAEYEGRPTPAMGRFSGRREWEECYHGWDLADVVKDLGFVRPDGKTLVSQPHLRFDEKQMWTLDHVRGHKLQSPLILLREMTPEQREKHIAEYRAGFKINPFAA</sequence>
<gene>
    <name evidence="3" type="ORF">PTE30175_04051</name>
</gene>